<evidence type="ECO:0000256" key="2">
    <source>
        <dbReference type="ARBA" id="ARBA00023043"/>
    </source>
</evidence>
<dbReference type="AlphaFoldDB" id="A0AAN4PN68"/>
<dbReference type="PANTHER" id="PTHR24198">
    <property type="entry name" value="ANKYRIN REPEAT AND PROTEIN KINASE DOMAIN-CONTAINING PROTEIN"/>
    <property type="match status" value="1"/>
</dbReference>
<comment type="caution">
    <text evidence="5">The sequence shown here is derived from an EMBL/GenBank/DDBJ whole genome shotgun (WGS) entry which is preliminary data.</text>
</comment>
<evidence type="ECO:0000256" key="4">
    <source>
        <dbReference type="SAM" id="Phobius"/>
    </source>
</evidence>
<dbReference type="EMBL" id="BCLY01000012">
    <property type="protein sequence ID" value="GAQ09753.1"/>
    <property type="molecule type" value="Genomic_DNA"/>
</dbReference>
<dbReference type="SMART" id="SM00248">
    <property type="entry name" value="ANK"/>
    <property type="match status" value="2"/>
</dbReference>
<protein>
    <submittedName>
        <fullName evidence="5">Uncharacterized protein</fullName>
    </submittedName>
</protein>
<evidence type="ECO:0000256" key="1">
    <source>
        <dbReference type="ARBA" id="ARBA00022737"/>
    </source>
</evidence>
<feature type="repeat" description="ANK" evidence="3">
    <location>
        <begin position="92"/>
        <end position="124"/>
    </location>
</feature>
<keyword evidence="4" id="KW-1133">Transmembrane helix</keyword>
<organism evidence="5 6">
    <name type="scientific">Aspergillus lentulus</name>
    <dbReference type="NCBI Taxonomy" id="293939"/>
    <lineage>
        <taxon>Eukaryota</taxon>
        <taxon>Fungi</taxon>
        <taxon>Dikarya</taxon>
        <taxon>Ascomycota</taxon>
        <taxon>Pezizomycotina</taxon>
        <taxon>Eurotiomycetes</taxon>
        <taxon>Eurotiomycetidae</taxon>
        <taxon>Eurotiales</taxon>
        <taxon>Aspergillaceae</taxon>
        <taxon>Aspergillus</taxon>
        <taxon>Aspergillus subgen. Fumigati</taxon>
    </lineage>
</organism>
<sequence>MFLDVYDLNVPKDYQNQEAPLVVNVPAVLILIATLALLILAVVQYLASVGADPNARNTIGETALHLAVKENLSTVTELLLSLKADLQAQDHQGLTPLDIAVRDKVADVANLLLNSGAFPRIKTQCSTVPPCIQTLQSQVGDPSSPPCYIPQTPDDQFQAAFFIKVASRKRLPPAIIRYVFDLAEYWLRSKVQVVRPMLIDERTVFTVQYARTPPIKGYPGWPVRQLIFKASSYEDNIHVPHQPQSRGHSDRAYTWWEAAKLEATTGSGSKEPVGPIFQTGPICFWNLHTGPQQPQTHSWYKFRWVFAVDAWAAAWDGDRAYPEGLVLE</sequence>
<reference evidence="5 6" key="1">
    <citation type="submission" date="2015-11" db="EMBL/GenBank/DDBJ databases">
        <title>Aspergillus lentulus strain IFM 54703T.</title>
        <authorList>
            <person name="Kusuya Y."/>
            <person name="Sakai K."/>
            <person name="Kamei K."/>
            <person name="Takahashi H."/>
            <person name="Yaguchi T."/>
        </authorList>
    </citation>
    <scope>NUCLEOTIDE SEQUENCE [LARGE SCALE GENOMIC DNA]</scope>
    <source>
        <strain evidence="5 6">IFM 54703</strain>
    </source>
</reference>
<name>A0AAN4PN68_ASPLE</name>
<evidence type="ECO:0000313" key="6">
    <source>
        <dbReference type="Proteomes" id="UP000051487"/>
    </source>
</evidence>
<feature type="repeat" description="ANK" evidence="3">
    <location>
        <begin position="59"/>
        <end position="91"/>
    </location>
</feature>
<dbReference type="PROSITE" id="PS50088">
    <property type="entry name" value="ANK_REPEAT"/>
    <property type="match status" value="2"/>
</dbReference>
<evidence type="ECO:0000313" key="5">
    <source>
        <dbReference type="EMBL" id="GAQ09753.1"/>
    </source>
</evidence>
<dbReference type="InterPro" id="IPR002110">
    <property type="entry name" value="Ankyrin_rpt"/>
</dbReference>
<gene>
    <name evidence="5" type="ORF">ALT_7074</name>
</gene>
<keyword evidence="4" id="KW-0472">Membrane</keyword>
<accession>A0AAN4PN68</accession>
<dbReference type="PANTHER" id="PTHR24198:SF165">
    <property type="entry name" value="ANKYRIN REPEAT-CONTAINING PROTEIN-RELATED"/>
    <property type="match status" value="1"/>
</dbReference>
<evidence type="ECO:0000256" key="3">
    <source>
        <dbReference type="PROSITE-ProRule" id="PRU00023"/>
    </source>
</evidence>
<keyword evidence="4" id="KW-0812">Transmembrane</keyword>
<dbReference type="SUPFAM" id="SSF48403">
    <property type="entry name" value="Ankyrin repeat"/>
    <property type="match status" value="1"/>
</dbReference>
<feature type="transmembrane region" description="Helical" evidence="4">
    <location>
        <begin position="21"/>
        <end position="47"/>
    </location>
</feature>
<dbReference type="PROSITE" id="PS50297">
    <property type="entry name" value="ANK_REP_REGION"/>
    <property type="match status" value="2"/>
</dbReference>
<keyword evidence="1" id="KW-0677">Repeat</keyword>
<dbReference type="Pfam" id="PF12796">
    <property type="entry name" value="Ank_2"/>
    <property type="match status" value="1"/>
</dbReference>
<dbReference type="Proteomes" id="UP000051487">
    <property type="component" value="Unassembled WGS sequence"/>
</dbReference>
<dbReference type="InterPro" id="IPR036770">
    <property type="entry name" value="Ankyrin_rpt-contain_sf"/>
</dbReference>
<dbReference type="Gene3D" id="1.25.40.20">
    <property type="entry name" value="Ankyrin repeat-containing domain"/>
    <property type="match status" value="1"/>
</dbReference>
<proteinExistence type="predicted"/>
<keyword evidence="2 3" id="KW-0040">ANK repeat</keyword>